<evidence type="ECO:0000256" key="4">
    <source>
        <dbReference type="ARBA" id="ARBA00022692"/>
    </source>
</evidence>
<comment type="subcellular location">
    <subcellularLocation>
        <location evidence="1">Cell membrane</location>
        <topology evidence="1">Multi-pass membrane protein</topology>
    </subcellularLocation>
</comment>
<evidence type="ECO:0000256" key="5">
    <source>
        <dbReference type="ARBA" id="ARBA00022989"/>
    </source>
</evidence>
<dbReference type="InterPro" id="IPR027417">
    <property type="entry name" value="P-loop_NTPase"/>
</dbReference>
<protein>
    <submittedName>
        <fullName evidence="9">Type IV secretory pathway TraG/TraD family ATPase VirD4</fullName>
    </submittedName>
</protein>
<feature type="compositionally biased region" description="Low complexity" evidence="7">
    <location>
        <begin position="490"/>
        <end position="502"/>
    </location>
</feature>
<dbReference type="PANTHER" id="PTHR37937">
    <property type="entry name" value="CONJUGATIVE TRANSFER: DNA TRANSPORT"/>
    <property type="match status" value="1"/>
</dbReference>
<name>A0ABT9RXP6_9MICC</name>
<sequence>MSTANPMSTDSVMKIALAALVTGLVVLGWVSAFLGELITPTGMPWTDFSALWAKIKAGEFLWPGAATWILIVLAVLALVGTGMLMAIFGGNKHRDDGLPRYKDLEKRMGKNAAVAKAKQSLELPADATEEDMIVALCKLDGQTLYVQHEDSMWVFAPQRSGKTLFLAVGITLDAPGAVIATSTKNDLLMLTAIARERRGDVSVFDLQDISGWSNKVRWNVVDGCEDPDEALARGKAWAGAQPMGDVKNGDFFNSKAAAILGRFLHAAALGDKSIDDVVKWANDFTDSEPLEILTQHKAPAAFTARLRTLTTSRAGETVDSIQETLAGLLEPLTSPKALDTLTPPKGEGFDMEKFLEKPNTIYLLTDGERSPVAPLVAMFADFMFRKAQRISQGMPGGRLWPVLTMVLDEAPNVAAIPDMAGALSDSGGRGIRIIGFSQSFAQNRQRWGAEAATAIRGTSSIRLFLPGLEELDELDKIARAAGTTRKERISTTSQGRGGSSRTISEEERPVIRGNEIQQLPVGEAFMHYSNVAPARVKLMPWWERADAAQIKEDKATAQQRRDRQGAIR</sequence>
<reference evidence="9 10" key="1">
    <citation type="submission" date="2023-07" db="EMBL/GenBank/DDBJ databases">
        <title>Sorghum-associated microbial communities from plants grown in Nebraska, USA.</title>
        <authorList>
            <person name="Schachtman D."/>
        </authorList>
    </citation>
    <scope>NUCLEOTIDE SEQUENCE [LARGE SCALE GENOMIC DNA]</scope>
    <source>
        <strain evidence="9 10">CC222</strain>
    </source>
</reference>
<gene>
    <name evidence="9" type="ORF">J2X98_003629</name>
</gene>
<evidence type="ECO:0000256" key="8">
    <source>
        <dbReference type="SAM" id="Phobius"/>
    </source>
</evidence>
<keyword evidence="5 8" id="KW-1133">Transmembrane helix</keyword>
<feature type="region of interest" description="Disordered" evidence="7">
    <location>
        <begin position="483"/>
        <end position="507"/>
    </location>
</feature>
<evidence type="ECO:0000313" key="9">
    <source>
        <dbReference type="EMBL" id="MDP9890017.1"/>
    </source>
</evidence>
<keyword evidence="10" id="KW-1185">Reference proteome</keyword>
<evidence type="ECO:0000256" key="3">
    <source>
        <dbReference type="ARBA" id="ARBA00022475"/>
    </source>
</evidence>
<evidence type="ECO:0000256" key="6">
    <source>
        <dbReference type="ARBA" id="ARBA00023136"/>
    </source>
</evidence>
<organism evidence="9 10">
    <name type="scientific">Pseudarthrobacter enclensis</name>
    <dbReference type="NCBI Taxonomy" id="993070"/>
    <lineage>
        <taxon>Bacteria</taxon>
        <taxon>Bacillati</taxon>
        <taxon>Actinomycetota</taxon>
        <taxon>Actinomycetes</taxon>
        <taxon>Micrococcales</taxon>
        <taxon>Micrococcaceae</taxon>
        <taxon>Pseudarthrobacter</taxon>
    </lineage>
</organism>
<dbReference type="Gene3D" id="3.40.50.300">
    <property type="entry name" value="P-loop containing nucleotide triphosphate hydrolases"/>
    <property type="match status" value="1"/>
</dbReference>
<evidence type="ECO:0000256" key="2">
    <source>
        <dbReference type="ARBA" id="ARBA00008806"/>
    </source>
</evidence>
<dbReference type="Proteomes" id="UP001226577">
    <property type="component" value="Unassembled WGS sequence"/>
</dbReference>
<dbReference type="InterPro" id="IPR051539">
    <property type="entry name" value="T4SS-coupling_protein"/>
</dbReference>
<comment type="caution">
    <text evidence="9">The sequence shown here is derived from an EMBL/GenBank/DDBJ whole genome shotgun (WGS) entry which is preliminary data.</text>
</comment>
<comment type="similarity">
    <text evidence="2">Belongs to the VirD4/TraG family.</text>
</comment>
<dbReference type="RefSeq" id="WP_306971356.1">
    <property type="nucleotide sequence ID" value="NZ_JAUSRE010000022.1"/>
</dbReference>
<dbReference type="EMBL" id="JAUSRE010000022">
    <property type="protein sequence ID" value="MDP9890017.1"/>
    <property type="molecule type" value="Genomic_DNA"/>
</dbReference>
<dbReference type="CDD" id="cd01127">
    <property type="entry name" value="TrwB_TraG_TraD_VirD4"/>
    <property type="match status" value="1"/>
</dbReference>
<dbReference type="PANTHER" id="PTHR37937:SF1">
    <property type="entry name" value="CONJUGATIVE TRANSFER: DNA TRANSPORT"/>
    <property type="match status" value="1"/>
</dbReference>
<dbReference type="InterPro" id="IPR003688">
    <property type="entry name" value="TraG/VirD4"/>
</dbReference>
<evidence type="ECO:0000256" key="7">
    <source>
        <dbReference type="SAM" id="MobiDB-lite"/>
    </source>
</evidence>
<feature type="transmembrane region" description="Helical" evidence="8">
    <location>
        <begin position="65"/>
        <end position="88"/>
    </location>
</feature>
<keyword evidence="4 8" id="KW-0812">Transmembrane</keyword>
<keyword evidence="3" id="KW-1003">Cell membrane</keyword>
<evidence type="ECO:0000313" key="10">
    <source>
        <dbReference type="Proteomes" id="UP001226577"/>
    </source>
</evidence>
<accession>A0ABT9RXP6</accession>
<dbReference type="SUPFAM" id="SSF52540">
    <property type="entry name" value="P-loop containing nucleoside triphosphate hydrolases"/>
    <property type="match status" value="1"/>
</dbReference>
<keyword evidence="6 8" id="KW-0472">Membrane</keyword>
<dbReference type="Pfam" id="PF02534">
    <property type="entry name" value="T4SS-DNA_transf"/>
    <property type="match status" value="1"/>
</dbReference>
<evidence type="ECO:0000256" key="1">
    <source>
        <dbReference type="ARBA" id="ARBA00004651"/>
    </source>
</evidence>
<proteinExistence type="inferred from homology"/>